<keyword evidence="1" id="KW-0732">Signal</keyword>
<dbReference type="RefSeq" id="WP_090535010.1">
    <property type="nucleotide sequence ID" value="NZ_FNRQ01000005.1"/>
</dbReference>
<dbReference type="Proteomes" id="UP000198638">
    <property type="component" value="Unassembled WGS sequence"/>
</dbReference>
<evidence type="ECO:0000313" key="3">
    <source>
        <dbReference type="Proteomes" id="UP000198638"/>
    </source>
</evidence>
<reference evidence="3" key="1">
    <citation type="submission" date="2016-10" db="EMBL/GenBank/DDBJ databases">
        <authorList>
            <person name="Varghese N."/>
            <person name="Submissions S."/>
        </authorList>
    </citation>
    <scope>NUCLEOTIDE SEQUENCE [LARGE SCALE GENOMIC DNA]</scope>
    <source>
        <strain evidence="3">LMG 24000</strain>
    </source>
</reference>
<organism evidence="2 3">
    <name type="scientific">Paraburkholderia sartisoli</name>
    <dbReference type="NCBI Taxonomy" id="83784"/>
    <lineage>
        <taxon>Bacteria</taxon>
        <taxon>Pseudomonadati</taxon>
        <taxon>Pseudomonadota</taxon>
        <taxon>Betaproteobacteria</taxon>
        <taxon>Burkholderiales</taxon>
        <taxon>Burkholderiaceae</taxon>
        <taxon>Paraburkholderia</taxon>
    </lineage>
</organism>
<evidence type="ECO:0008006" key="4">
    <source>
        <dbReference type="Google" id="ProtNLM"/>
    </source>
</evidence>
<feature type="signal peptide" evidence="1">
    <location>
        <begin position="1"/>
        <end position="22"/>
    </location>
</feature>
<accession>A0A1H4FV46</accession>
<protein>
    <recommendedName>
        <fullName evidence="4">Lipoprotein</fullName>
    </recommendedName>
</protein>
<evidence type="ECO:0000256" key="1">
    <source>
        <dbReference type="SAM" id="SignalP"/>
    </source>
</evidence>
<keyword evidence="3" id="KW-1185">Reference proteome</keyword>
<evidence type="ECO:0000313" key="2">
    <source>
        <dbReference type="EMBL" id="SEB01219.1"/>
    </source>
</evidence>
<dbReference type="EMBL" id="FNRQ01000005">
    <property type="protein sequence ID" value="SEB01219.1"/>
    <property type="molecule type" value="Genomic_DNA"/>
</dbReference>
<name>A0A1H4FV46_9BURK</name>
<dbReference type="OrthoDB" id="9108475at2"/>
<feature type="chain" id="PRO_5011462190" description="Lipoprotein" evidence="1">
    <location>
        <begin position="23"/>
        <end position="166"/>
    </location>
</feature>
<dbReference type="PROSITE" id="PS51257">
    <property type="entry name" value="PROKAR_LIPOPROTEIN"/>
    <property type="match status" value="1"/>
</dbReference>
<proteinExistence type="predicted"/>
<gene>
    <name evidence="2" type="ORF">SAMN05192564_105124</name>
</gene>
<dbReference type="AlphaFoldDB" id="A0A1H4FV46"/>
<sequence length="166" mass="17117">MKKALLAVLCALAAGCSSSGQVDPDTMQIATAPLTCANKTECDIWWTRARTWVTQVSTYALESASDTLIQTAGPDGGKRALAYEITKTENKDGTATIGFAAHCDSAMGCQPNPWKAGADFKRFVRGSAASASPAGQQPASAPAATMQLETGPVQTTHAPAGGLVTQ</sequence>